<dbReference type="AlphaFoldDB" id="A0A520MY35"/>
<keyword evidence="1" id="KW-0732">Signal</keyword>
<organism evidence="2 3">
    <name type="scientific">SAR86 cluster bacterium</name>
    <dbReference type="NCBI Taxonomy" id="2030880"/>
    <lineage>
        <taxon>Bacteria</taxon>
        <taxon>Pseudomonadati</taxon>
        <taxon>Pseudomonadota</taxon>
        <taxon>Gammaproteobacteria</taxon>
        <taxon>SAR86 cluster</taxon>
    </lineage>
</organism>
<proteinExistence type="predicted"/>
<evidence type="ECO:0000313" key="2">
    <source>
        <dbReference type="EMBL" id="RZO26099.1"/>
    </source>
</evidence>
<reference evidence="2 3" key="1">
    <citation type="submission" date="2019-02" db="EMBL/GenBank/DDBJ databases">
        <title>Prokaryotic population dynamics and viral predation in marine succession experiment using metagenomics: the confinement effect.</title>
        <authorList>
            <person name="Haro-Moreno J.M."/>
            <person name="Rodriguez-Valera F."/>
            <person name="Lopez-Perez M."/>
        </authorList>
    </citation>
    <scope>NUCLEOTIDE SEQUENCE [LARGE SCALE GENOMIC DNA]</scope>
    <source>
        <strain evidence="2">MED-G159</strain>
    </source>
</reference>
<protein>
    <submittedName>
        <fullName evidence="2">Uncharacterized protein</fullName>
    </submittedName>
</protein>
<accession>A0A520MY35</accession>
<dbReference type="Proteomes" id="UP000315825">
    <property type="component" value="Unassembled WGS sequence"/>
</dbReference>
<evidence type="ECO:0000256" key="1">
    <source>
        <dbReference type="SAM" id="SignalP"/>
    </source>
</evidence>
<name>A0A520MY35_9GAMM</name>
<feature type="signal peptide" evidence="1">
    <location>
        <begin position="1"/>
        <end position="18"/>
    </location>
</feature>
<feature type="chain" id="PRO_5021881532" evidence="1">
    <location>
        <begin position="19"/>
        <end position="242"/>
    </location>
</feature>
<evidence type="ECO:0000313" key="3">
    <source>
        <dbReference type="Proteomes" id="UP000315825"/>
    </source>
</evidence>
<comment type="caution">
    <text evidence="2">The sequence shown here is derived from an EMBL/GenBank/DDBJ whole genome shotgun (WGS) entry which is preliminary data.</text>
</comment>
<gene>
    <name evidence="2" type="ORF">EVA92_03335</name>
</gene>
<sequence>MKKLSLLFLSLFMFGMFADELPANFSKYQAHYSFKCEQAEKCFEAFDKYMGSSEVEAMNLEVDFYAYEHQGWNGATHQVSFYYKNADEYAMAGNVYSTSRAGLMFRNTMNKIGAELIMQSLTRHVAANISDDAGSELVTVNWDLNVSNPVQFLAAWKDFSKSAENYDWNADACGVQQHILGNNGNGITHNVWCTFASPQLALNFLDNYLMTPEFFAYNARVSEHRTFLRSHMSYLVKEYNPD</sequence>
<dbReference type="EMBL" id="SHBE01000006">
    <property type="protein sequence ID" value="RZO26099.1"/>
    <property type="molecule type" value="Genomic_DNA"/>
</dbReference>